<dbReference type="Pfam" id="PF22352">
    <property type="entry name" value="K319L-like_PKD"/>
    <property type="match status" value="2"/>
</dbReference>
<evidence type="ECO:0000256" key="2">
    <source>
        <dbReference type="SAM" id="SignalP"/>
    </source>
</evidence>
<dbReference type="InterPro" id="IPR013517">
    <property type="entry name" value="FG-GAP"/>
</dbReference>
<dbReference type="RefSeq" id="WP_139169341.1">
    <property type="nucleotide sequence ID" value="NZ_FNFH01000001.1"/>
</dbReference>
<dbReference type="SUPFAM" id="SSF69318">
    <property type="entry name" value="Integrin alpha N-terminal domain"/>
    <property type="match status" value="1"/>
</dbReference>
<protein>
    <submittedName>
        <fullName evidence="3">Repeat domain-containing protein</fullName>
    </submittedName>
</protein>
<dbReference type="Gene3D" id="2.130.10.130">
    <property type="entry name" value="Integrin alpha, N-terminal"/>
    <property type="match status" value="2"/>
</dbReference>
<dbReference type="AlphaFoldDB" id="A0A1G8UGZ2"/>
<dbReference type="PANTHER" id="PTHR46580">
    <property type="entry name" value="SENSOR KINASE-RELATED"/>
    <property type="match status" value="1"/>
</dbReference>
<sequence length="585" mass="61662">MKFLRIMHLALLPIACLSSPVSAQVTTELRYSAEYYVGAYAGPVAIADLNNDGINDIVANTDAGSSNEEVRAKLLVFLLDADGELLATEKYSLSLVGVAGANPVSLTTGDFNGDGLQDVAVGFDRRYIEIWHQGTDGKLSSADIIYTEKSTRIIAGDLNGDGLDDIAGVGYVRDDVGVFFQQDGAIRHEVALQVAPVDARNDIRIGDVTGDGLPDIVVLAGAEAPGPVAVIAADGQGGFLPAAFYGESTHERGRGLTIADLNSDGRNDVAMTYGGNYPDAYVALFHQGLDGSLSKAGALPSLDLPGPIITADLNEDLKDDLVLLHNGWQHLGHFQQAEDGNFWAEALYSDPIYASLYHTQGLVSGDVNSDGFVDVLYTDYYNVIVLLGGGVGGMPPVANAGSDRLGVFGGHTVVLDGSGSYDPDGANLSYQWTQVSGTRVNLSSDSIASPEIITPVIDAGAEESLVFELRVVDDNGMTDEDSVTVLVWGNHPPVAEAGDPQTVSQGERVYLSGNASEDQDGYIKTGYWEQLSGPGVSLIANDRSTTSFTAPKLKGAKQADLVFEYTVTDDQGATGSDQVVITVVK</sequence>
<dbReference type="PANTHER" id="PTHR46580:SF4">
    <property type="entry name" value="ATP_GTP-BINDING PROTEIN"/>
    <property type="match status" value="1"/>
</dbReference>
<proteinExistence type="predicted"/>
<evidence type="ECO:0000256" key="1">
    <source>
        <dbReference type="ARBA" id="ARBA00022729"/>
    </source>
</evidence>
<dbReference type="EMBL" id="FNFH01000001">
    <property type="protein sequence ID" value="SDJ52465.1"/>
    <property type="molecule type" value="Genomic_DNA"/>
</dbReference>
<feature type="chain" id="PRO_5011557785" evidence="2">
    <location>
        <begin position="24"/>
        <end position="585"/>
    </location>
</feature>
<dbReference type="Proteomes" id="UP000199305">
    <property type="component" value="Unassembled WGS sequence"/>
</dbReference>
<evidence type="ECO:0000313" key="3">
    <source>
        <dbReference type="EMBL" id="SDJ52465.1"/>
    </source>
</evidence>
<reference evidence="4" key="1">
    <citation type="submission" date="2016-10" db="EMBL/GenBank/DDBJ databases">
        <authorList>
            <person name="Varghese N."/>
            <person name="Submissions S."/>
        </authorList>
    </citation>
    <scope>NUCLEOTIDE SEQUENCE [LARGE SCALE GENOMIC DNA]</scope>
    <source>
        <strain evidence="4">CGMCC 1.10658</strain>
    </source>
</reference>
<gene>
    <name evidence="3" type="ORF">SAMN05216212_0103</name>
</gene>
<dbReference type="InterPro" id="IPR013783">
    <property type="entry name" value="Ig-like_fold"/>
</dbReference>
<dbReference type="SUPFAM" id="SSF49299">
    <property type="entry name" value="PKD domain"/>
    <property type="match status" value="1"/>
</dbReference>
<dbReference type="InterPro" id="IPR028994">
    <property type="entry name" value="Integrin_alpha_N"/>
</dbReference>
<dbReference type="Gene3D" id="2.60.40.10">
    <property type="entry name" value="Immunoglobulins"/>
    <property type="match status" value="2"/>
</dbReference>
<dbReference type="Pfam" id="PF13517">
    <property type="entry name" value="FG-GAP_3"/>
    <property type="match status" value="2"/>
</dbReference>
<accession>A0A1G8UGZ2</accession>
<keyword evidence="4" id="KW-1185">Reference proteome</keyword>
<evidence type="ECO:0000313" key="4">
    <source>
        <dbReference type="Proteomes" id="UP000199305"/>
    </source>
</evidence>
<name>A0A1G8UGZ2_9GAMM</name>
<feature type="signal peptide" evidence="2">
    <location>
        <begin position="1"/>
        <end position="23"/>
    </location>
</feature>
<dbReference type="InterPro" id="IPR035986">
    <property type="entry name" value="PKD_dom_sf"/>
</dbReference>
<dbReference type="OrthoDB" id="9758386at2"/>
<organism evidence="3 4">
    <name type="scientific">Microbulbifer yueqingensis</name>
    <dbReference type="NCBI Taxonomy" id="658219"/>
    <lineage>
        <taxon>Bacteria</taxon>
        <taxon>Pseudomonadati</taxon>
        <taxon>Pseudomonadota</taxon>
        <taxon>Gammaproteobacteria</taxon>
        <taxon>Cellvibrionales</taxon>
        <taxon>Microbulbiferaceae</taxon>
        <taxon>Microbulbifer</taxon>
    </lineage>
</organism>
<dbReference type="STRING" id="658219.SAMN05216212_0103"/>
<keyword evidence="1 2" id="KW-0732">Signal</keyword>